<accession>A0ABR5YGS5</accession>
<dbReference type="RefSeq" id="WP_066686875.1">
    <property type="nucleotide sequence ID" value="NZ_LQQO01000001.1"/>
</dbReference>
<dbReference type="EMBL" id="LQQO01000001">
    <property type="protein sequence ID" value="KZE18570.1"/>
    <property type="molecule type" value="Genomic_DNA"/>
</dbReference>
<proteinExistence type="predicted"/>
<organism evidence="1 2">
    <name type="scientific">Sphingomonas hankookensis</name>
    <dbReference type="NCBI Taxonomy" id="563996"/>
    <lineage>
        <taxon>Bacteria</taxon>
        <taxon>Pseudomonadati</taxon>
        <taxon>Pseudomonadota</taxon>
        <taxon>Alphaproteobacteria</taxon>
        <taxon>Sphingomonadales</taxon>
        <taxon>Sphingomonadaceae</taxon>
        <taxon>Sphingomonas</taxon>
    </lineage>
</organism>
<reference evidence="2" key="1">
    <citation type="submission" date="2016-01" db="EMBL/GenBank/DDBJ databases">
        <title>Draft genome of Chromobacterium sp. F49.</title>
        <authorList>
            <person name="Hong K.W."/>
        </authorList>
    </citation>
    <scope>NUCLEOTIDE SEQUENCE [LARGE SCALE GENOMIC DNA]</scope>
    <source>
        <strain evidence="2">CN3</strain>
    </source>
</reference>
<keyword evidence="2" id="KW-1185">Reference proteome</keyword>
<evidence type="ECO:0000313" key="1">
    <source>
        <dbReference type="EMBL" id="KZE18570.1"/>
    </source>
</evidence>
<evidence type="ECO:0000313" key="2">
    <source>
        <dbReference type="Proteomes" id="UP000076609"/>
    </source>
</evidence>
<name>A0ABR5YGS5_9SPHN</name>
<protein>
    <submittedName>
        <fullName evidence="1">Uncharacterized protein</fullName>
    </submittedName>
</protein>
<comment type="caution">
    <text evidence="1">The sequence shown here is derived from an EMBL/GenBank/DDBJ whole genome shotgun (WGS) entry which is preliminary data.</text>
</comment>
<dbReference type="Proteomes" id="UP000076609">
    <property type="component" value="Unassembled WGS sequence"/>
</dbReference>
<sequence length="642" mass="70524">MKVAEAPFKRLRFEYDPGPRESVIGALAAACREHRLPRIATALEGGGVHVARIGLIQCVPTDMLDRIARVIRTEPANLHTIAFTWSDRRDRIVLGDLVAPRSAFDLERRRISPVSLRKGPYHRSDWLNLLLPYCPESLELLVDACPDCGPLGWRWTRGLDACEGCGKQIAPSKAPPLPLYAADDYRLFADLMSRDPDAGAKAVEQLPSVIQSFSRTALVGVALRAGIVATSGRRGGGVEKLAEAGPDVVVKVVATGAALLRRWPASMQAFADRRLDAIAGDVAAYETMRRDIRWIAQRQHMEEGRLVALAFPDIDGRKVQTFAKDTRYYTATETNIQLWTSSQQLKQLRDAKAVRFEELPGGQRKRVRYDADDVDALRNLLRTSTTAESVAARFEIPVYAISQIAFPQPVPTASDGPDSSDTALLTALNHPGVVILQGQKLDATSVENFARELDSIAIRHQPPPGIITLRSAMIRYPGEKPWGRVLAALLGRRIPYYVAGTQPATARSIHVDPARLPKLPLCQRERDESFLRFTHVSMRDAGEILGAGFEETAEAIASRGIEISRYGKGNGVSREAVDALARIIAFTGEAAVFSNRNAVGLYHELKRAGVARLHGGWSRRELVERGLVSHARAGCGQSLRTK</sequence>
<gene>
    <name evidence="1" type="ORF">AVT10_00500</name>
</gene>